<dbReference type="Pfam" id="PF03401">
    <property type="entry name" value="TctC"/>
    <property type="match status" value="1"/>
</dbReference>
<protein>
    <submittedName>
        <fullName evidence="2">Tripartite tricarboxylate transporter substrate-binding protein</fullName>
    </submittedName>
</protein>
<sequence length="347" mass="36077">MTISKFSWSRHAKSVRWGVPLAVSLLVLTGCGGDSGGGGDSAGGDAAEEYPTAAIEIMAPADPGGGYDQTARSIGRALDEGGVIDTGAEVYNVPGASGTAGLTQFVGENAGDPHQLMVIGKILVGAIEQTDSQVSLEDVTPIARLTAEYDAIVVPTDSEYETLEQLMDAFEADPGAVAWGGGSVGGVDQILVAQLADAVGIDPAEINYIPYSGGGELTPAILSGDVTAAASGLAEFQDQIDAGEMRLLAVSSEEPIEGIDAPTIIDAGYDVSIANWRGVVAPPEISDEQREAVVAMIEEMHDTPEWQEALETNNWEDFLLTGEEFGEYIGSEKENITKTLTDLGILG</sequence>
<dbReference type="PROSITE" id="PS51257">
    <property type="entry name" value="PROKAR_LIPOPROTEIN"/>
    <property type="match status" value="1"/>
</dbReference>
<dbReference type="InterPro" id="IPR042100">
    <property type="entry name" value="Bug_dom1"/>
</dbReference>
<dbReference type="PIRSF" id="PIRSF017082">
    <property type="entry name" value="YflP"/>
    <property type="match status" value="1"/>
</dbReference>
<dbReference type="PANTHER" id="PTHR42928:SF3">
    <property type="entry name" value="UPF0065 PROTEIN YFLP"/>
    <property type="match status" value="1"/>
</dbReference>
<evidence type="ECO:0000256" key="1">
    <source>
        <dbReference type="ARBA" id="ARBA00006987"/>
    </source>
</evidence>
<accession>A0ABN3B0I4</accession>
<comment type="similarity">
    <text evidence="1">Belongs to the UPF0065 (bug) family.</text>
</comment>
<dbReference type="Gene3D" id="3.40.190.10">
    <property type="entry name" value="Periplasmic binding protein-like II"/>
    <property type="match status" value="1"/>
</dbReference>
<reference evidence="2 3" key="1">
    <citation type="journal article" date="2019" name="Int. J. Syst. Evol. Microbiol.">
        <title>The Global Catalogue of Microorganisms (GCM) 10K type strain sequencing project: providing services to taxonomists for standard genome sequencing and annotation.</title>
        <authorList>
            <consortium name="The Broad Institute Genomics Platform"/>
            <consortium name="The Broad Institute Genome Sequencing Center for Infectious Disease"/>
            <person name="Wu L."/>
            <person name="Ma J."/>
        </authorList>
    </citation>
    <scope>NUCLEOTIDE SEQUENCE [LARGE SCALE GENOMIC DNA]</scope>
    <source>
        <strain evidence="2 3">JCM 14917</strain>
    </source>
</reference>
<dbReference type="CDD" id="cd07012">
    <property type="entry name" value="PBP2_Bug_TTT"/>
    <property type="match status" value="1"/>
</dbReference>
<dbReference type="InterPro" id="IPR005064">
    <property type="entry name" value="BUG"/>
</dbReference>
<evidence type="ECO:0000313" key="2">
    <source>
        <dbReference type="EMBL" id="GAA2177178.1"/>
    </source>
</evidence>
<gene>
    <name evidence="2" type="ORF">GCM10009784_26770</name>
</gene>
<dbReference type="Proteomes" id="UP001500974">
    <property type="component" value="Unassembled WGS sequence"/>
</dbReference>
<organism evidence="2 3">
    <name type="scientific">Arthrobacter parietis</name>
    <dbReference type="NCBI Taxonomy" id="271434"/>
    <lineage>
        <taxon>Bacteria</taxon>
        <taxon>Bacillati</taxon>
        <taxon>Actinomycetota</taxon>
        <taxon>Actinomycetes</taxon>
        <taxon>Micrococcales</taxon>
        <taxon>Micrococcaceae</taxon>
        <taxon>Arthrobacter</taxon>
    </lineage>
</organism>
<evidence type="ECO:0000313" key="3">
    <source>
        <dbReference type="Proteomes" id="UP001500974"/>
    </source>
</evidence>
<keyword evidence="3" id="KW-1185">Reference proteome</keyword>
<comment type="caution">
    <text evidence="2">The sequence shown here is derived from an EMBL/GenBank/DDBJ whole genome shotgun (WGS) entry which is preliminary data.</text>
</comment>
<dbReference type="SUPFAM" id="SSF53850">
    <property type="entry name" value="Periplasmic binding protein-like II"/>
    <property type="match status" value="1"/>
</dbReference>
<proteinExistence type="inferred from homology"/>
<name>A0ABN3B0I4_9MICC</name>
<dbReference type="EMBL" id="BAAAON010000003">
    <property type="protein sequence ID" value="GAA2177178.1"/>
    <property type="molecule type" value="Genomic_DNA"/>
</dbReference>
<dbReference type="RefSeq" id="WP_346028566.1">
    <property type="nucleotide sequence ID" value="NZ_BAAAON010000003.1"/>
</dbReference>
<dbReference type="Gene3D" id="3.40.190.150">
    <property type="entry name" value="Bordetella uptake gene, domain 1"/>
    <property type="match status" value="1"/>
</dbReference>
<dbReference type="PANTHER" id="PTHR42928">
    <property type="entry name" value="TRICARBOXYLATE-BINDING PROTEIN"/>
    <property type="match status" value="1"/>
</dbReference>